<dbReference type="InterPro" id="IPR023468">
    <property type="entry name" value="Riboflavin_kinase"/>
</dbReference>
<dbReference type="GO" id="GO:0009231">
    <property type="term" value="P:riboflavin biosynthetic process"/>
    <property type="evidence" value="ECO:0007669"/>
    <property type="project" value="InterPro"/>
</dbReference>
<evidence type="ECO:0000256" key="1">
    <source>
        <dbReference type="ARBA" id="ARBA00003572"/>
    </source>
</evidence>
<evidence type="ECO:0000256" key="10">
    <source>
        <dbReference type="ARBA" id="ARBA00022840"/>
    </source>
</evidence>
<evidence type="ECO:0000256" key="6">
    <source>
        <dbReference type="ARBA" id="ARBA00022630"/>
    </source>
</evidence>
<dbReference type="Gene3D" id="2.40.30.30">
    <property type="entry name" value="Riboflavin kinase-like"/>
    <property type="match status" value="1"/>
</dbReference>
<proteinExistence type="inferred from homology"/>
<dbReference type="Pfam" id="PF01687">
    <property type="entry name" value="Flavokinase"/>
    <property type="match status" value="1"/>
</dbReference>
<reference evidence="13 14" key="3">
    <citation type="journal article" date="2016" name="FEMS Yeast Res.">
        <title>Curation of the genome annotation of Pichia pastoris (Komagataella phaffii) CBS7435 from gene level to protein function.</title>
        <authorList>
            <person name="Valli M."/>
            <person name="Tatto N.E."/>
            <person name="Peymann A."/>
            <person name="Gruber C."/>
            <person name="Landes N."/>
            <person name="Ekker H."/>
            <person name="Thallinger G.G."/>
            <person name="Mattanovich D."/>
            <person name="Gasser B."/>
            <person name="Graf A.B."/>
        </authorList>
    </citation>
    <scope>GENOME REANNOTATION</scope>
    <source>
        <strain evidence="13 14">ATCC 76273 / CBS 7435 / CECT 11047 / NRRL Y-11430 / Wegner 21-1</strain>
    </source>
</reference>
<feature type="domain" description="Riboflavin kinase" evidence="12">
    <location>
        <begin position="18"/>
        <end position="173"/>
    </location>
</feature>
<dbReference type="SMART" id="SM00904">
    <property type="entry name" value="Flavokinase"/>
    <property type="match status" value="1"/>
</dbReference>
<keyword evidence="14" id="KW-1185">Reference proteome</keyword>
<sequence length="188" mass="21003">MTRPVIPIPKTPSPPFPLLVKRAPIIAGFGRGSSAIGCPTANIPIEALSEADKLDTGVYFGWCKIHPVDTQKDVHQRQDGTQVEFKYGDGLRKEVDINTVLPMVMSLGWNPFFKNKEKAAEIHVIHKFPETFYGAELTFNILGYIRPELDYTSVESLIKDIGIDIEVAKDSLATEGYQSYKEQVHNVK</sequence>
<dbReference type="GO" id="GO:0009398">
    <property type="term" value="P:FMN biosynthetic process"/>
    <property type="evidence" value="ECO:0007669"/>
    <property type="project" value="UniProtKB-UniPathway"/>
</dbReference>
<keyword evidence="8" id="KW-0808">Transferase</keyword>
<comment type="function">
    <text evidence="1">Catalyzes the phosphorylation of riboflavin (vitamin B2) to form flavin mononucleotide (FMN) coenzyme.</text>
</comment>
<keyword evidence="13" id="KW-0418">Kinase</keyword>
<evidence type="ECO:0000313" key="13">
    <source>
        <dbReference type="EMBL" id="CCA40325.1"/>
    </source>
</evidence>
<comment type="similarity">
    <text evidence="3">Belongs to the flavokinase family.</text>
</comment>
<name>F2QY47_KOMPC</name>
<evidence type="ECO:0000256" key="5">
    <source>
        <dbReference type="ARBA" id="ARBA00017394"/>
    </source>
</evidence>
<evidence type="ECO:0000313" key="14">
    <source>
        <dbReference type="Proteomes" id="UP000006853"/>
    </source>
</evidence>
<accession>F2QY47</accession>
<evidence type="ECO:0000256" key="11">
    <source>
        <dbReference type="ARBA" id="ARBA00029960"/>
    </source>
</evidence>
<protein>
    <recommendedName>
        <fullName evidence="5">Riboflavin kinase</fullName>
        <ecNumber evidence="4">2.7.1.26</ecNumber>
    </recommendedName>
    <alternativeName>
        <fullName evidence="11">Flavin mononucleotide kinase 1</fullName>
    </alternativeName>
</protein>
<reference key="2">
    <citation type="submission" date="2011-04" db="EMBL/GenBank/DDBJ databases">
        <title>High-quality genome sequence of Pichia pastoris CBS 7435.</title>
        <authorList>
            <person name="Kueberl A."/>
            <person name="Schneider J."/>
            <person name="Thallinger G.G."/>
            <person name="Anderl I."/>
            <person name="Wibberg D."/>
            <person name="Hajek T."/>
            <person name="Jaenicke S."/>
            <person name="Brinkrolf K."/>
            <person name="Goesmann A."/>
            <person name="Szczepanowski R."/>
            <person name="Puehler A."/>
            <person name="Schwab H."/>
            <person name="Glieder A."/>
            <person name="Pichler H."/>
        </authorList>
    </citation>
    <scope>NUCLEOTIDE SEQUENCE</scope>
    <source>
        <strain>CBS 7435</strain>
    </source>
</reference>
<keyword evidence="7" id="KW-0288">FMN</keyword>
<evidence type="ECO:0000256" key="2">
    <source>
        <dbReference type="ARBA" id="ARBA00005201"/>
    </source>
</evidence>
<gene>
    <name evidence="13" type="primary">FMN1</name>
    <name evidence="13" type="ordered locus">PP7435_Chr4-0150</name>
</gene>
<evidence type="ECO:0000256" key="7">
    <source>
        <dbReference type="ARBA" id="ARBA00022643"/>
    </source>
</evidence>
<reference evidence="13 14" key="1">
    <citation type="journal article" date="2011" name="J. Biotechnol.">
        <title>High-quality genome sequence of Pichia pastoris CBS7435.</title>
        <authorList>
            <person name="Kuberl A."/>
            <person name="Schneider J."/>
            <person name="Thallinger G.G."/>
            <person name="Anderl I."/>
            <person name="Wibberg D."/>
            <person name="Hajek T."/>
            <person name="Jaenicke S."/>
            <person name="Brinkrolf K."/>
            <person name="Goesmann A."/>
            <person name="Szczepanowski R."/>
            <person name="Puhler A."/>
            <person name="Schwab H."/>
            <person name="Glieder A."/>
            <person name="Pichler H."/>
        </authorList>
    </citation>
    <scope>NUCLEOTIDE SEQUENCE [LARGE SCALE GENOMIC DNA]</scope>
    <source>
        <strain evidence="14">ATCC 76273 / CBS 7435 / CECT 11047 / NRRL Y-11430 / Wegner 21-1</strain>
    </source>
</reference>
<dbReference type="GO" id="GO:0005739">
    <property type="term" value="C:mitochondrion"/>
    <property type="evidence" value="ECO:0007669"/>
    <property type="project" value="TreeGrafter"/>
</dbReference>
<keyword evidence="10" id="KW-0067">ATP-binding</keyword>
<dbReference type="UniPathway" id="UPA00276">
    <property type="reaction ID" value="UER00406"/>
</dbReference>
<keyword evidence="6" id="KW-0285">Flavoprotein</keyword>
<comment type="pathway">
    <text evidence="2">Cofactor biosynthesis; FMN biosynthesis; FMN from riboflavin (ATP route): step 1/1.</text>
</comment>
<dbReference type="PANTHER" id="PTHR22749">
    <property type="entry name" value="RIBOFLAVIN KINASE/FMN ADENYLYLTRANSFERASE"/>
    <property type="match status" value="1"/>
</dbReference>
<dbReference type="AlphaFoldDB" id="F2QY47"/>
<dbReference type="Proteomes" id="UP000006853">
    <property type="component" value="Chromosome 4"/>
</dbReference>
<dbReference type="GO" id="GO:0008531">
    <property type="term" value="F:riboflavin kinase activity"/>
    <property type="evidence" value="ECO:0007669"/>
    <property type="project" value="UniProtKB-EC"/>
</dbReference>
<dbReference type="InterPro" id="IPR015865">
    <property type="entry name" value="Riboflavin_kinase_bac/euk"/>
</dbReference>
<keyword evidence="9" id="KW-0547">Nucleotide-binding</keyword>
<dbReference type="InterPro" id="IPR023465">
    <property type="entry name" value="Riboflavin_kinase_dom_sf"/>
</dbReference>
<dbReference type="PANTHER" id="PTHR22749:SF6">
    <property type="entry name" value="RIBOFLAVIN KINASE"/>
    <property type="match status" value="1"/>
</dbReference>
<organism evidence="13 14">
    <name type="scientific">Komagataella phaffii (strain ATCC 76273 / CBS 7435 / CECT 11047 / NRRL Y-11430 / Wegner 21-1)</name>
    <name type="common">Yeast</name>
    <name type="synonym">Pichia pastoris</name>
    <dbReference type="NCBI Taxonomy" id="981350"/>
    <lineage>
        <taxon>Eukaryota</taxon>
        <taxon>Fungi</taxon>
        <taxon>Dikarya</taxon>
        <taxon>Ascomycota</taxon>
        <taxon>Saccharomycotina</taxon>
        <taxon>Pichiomycetes</taxon>
        <taxon>Pichiales</taxon>
        <taxon>Pichiaceae</taxon>
        <taxon>Komagataella</taxon>
    </lineage>
</organism>
<dbReference type="HOGENOM" id="CLU_048437_3_2_1"/>
<dbReference type="SUPFAM" id="SSF82114">
    <property type="entry name" value="Riboflavin kinase-like"/>
    <property type="match status" value="1"/>
</dbReference>
<dbReference type="EC" id="2.7.1.26" evidence="4"/>
<evidence type="ECO:0000256" key="3">
    <source>
        <dbReference type="ARBA" id="ARBA00010108"/>
    </source>
</evidence>
<evidence type="ECO:0000256" key="4">
    <source>
        <dbReference type="ARBA" id="ARBA00012105"/>
    </source>
</evidence>
<dbReference type="GO" id="GO:0005524">
    <property type="term" value="F:ATP binding"/>
    <property type="evidence" value="ECO:0007669"/>
    <property type="project" value="UniProtKB-KW"/>
</dbReference>
<evidence type="ECO:0000259" key="12">
    <source>
        <dbReference type="SMART" id="SM00904"/>
    </source>
</evidence>
<evidence type="ECO:0000256" key="9">
    <source>
        <dbReference type="ARBA" id="ARBA00022741"/>
    </source>
</evidence>
<evidence type="ECO:0000256" key="8">
    <source>
        <dbReference type="ARBA" id="ARBA00022679"/>
    </source>
</evidence>
<dbReference type="EMBL" id="FR839631">
    <property type="protein sequence ID" value="CCA40325.1"/>
    <property type="molecule type" value="Genomic_DNA"/>
</dbReference>